<dbReference type="InterPro" id="IPR052028">
    <property type="entry name" value="HipA_Ser/Thr_kinase"/>
</dbReference>
<dbReference type="GO" id="GO:0005829">
    <property type="term" value="C:cytosol"/>
    <property type="evidence" value="ECO:0007669"/>
    <property type="project" value="TreeGrafter"/>
</dbReference>
<evidence type="ECO:0000259" key="4">
    <source>
        <dbReference type="Pfam" id="PF07804"/>
    </source>
</evidence>
<accession>A0A927G6Y8</accession>
<protein>
    <submittedName>
        <fullName evidence="6">HipA domain-containing protein</fullName>
    </submittedName>
</protein>
<dbReference type="GO" id="GO:0004674">
    <property type="term" value="F:protein serine/threonine kinase activity"/>
    <property type="evidence" value="ECO:0007669"/>
    <property type="project" value="TreeGrafter"/>
</dbReference>
<reference evidence="6" key="2">
    <citation type="submission" date="2020-09" db="EMBL/GenBank/DDBJ databases">
        <authorList>
            <person name="Yu Y."/>
        </authorList>
    </citation>
    <scope>NUCLEOTIDE SEQUENCE</scope>
    <source>
        <strain evidence="6">KCTC 49039</strain>
    </source>
</reference>
<evidence type="ECO:0000256" key="3">
    <source>
        <dbReference type="ARBA" id="ARBA00022777"/>
    </source>
</evidence>
<keyword evidence="7" id="KW-1185">Reference proteome</keyword>
<dbReference type="PANTHER" id="PTHR37419">
    <property type="entry name" value="SERINE/THREONINE-PROTEIN KINASE TOXIN HIPA"/>
    <property type="match status" value="1"/>
</dbReference>
<evidence type="ECO:0000313" key="6">
    <source>
        <dbReference type="EMBL" id="MBD8077853.1"/>
    </source>
</evidence>
<reference evidence="6" key="1">
    <citation type="journal article" date="2018" name="Curr. Microbiol.">
        <title>Cellulosimicrobium arenosum sp. nov., Isolated from Marine Sediment Sand.</title>
        <authorList>
            <person name="Oh M."/>
            <person name="Kim J.H."/>
            <person name="Yoon J.H."/>
            <person name="Schumann P."/>
            <person name="Kim W."/>
        </authorList>
    </citation>
    <scope>NUCLEOTIDE SEQUENCE</scope>
    <source>
        <strain evidence="6">KCTC 49039</strain>
    </source>
</reference>
<proteinExistence type="inferred from homology"/>
<dbReference type="InterPro" id="IPR017508">
    <property type="entry name" value="HipA_N1"/>
</dbReference>
<keyword evidence="3" id="KW-0418">Kinase</keyword>
<evidence type="ECO:0000259" key="5">
    <source>
        <dbReference type="Pfam" id="PF13657"/>
    </source>
</evidence>
<evidence type="ECO:0000256" key="2">
    <source>
        <dbReference type="ARBA" id="ARBA00022679"/>
    </source>
</evidence>
<organism evidence="6 7">
    <name type="scientific">Cellulosimicrobium arenosum</name>
    <dbReference type="NCBI Taxonomy" id="2708133"/>
    <lineage>
        <taxon>Bacteria</taxon>
        <taxon>Bacillati</taxon>
        <taxon>Actinomycetota</taxon>
        <taxon>Actinomycetes</taxon>
        <taxon>Micrococcales</taxon>
        <taxon>Promicromonosporaceae</taxon>
        <taxon>Cellulosimicrobium</taxon>
    </lineage>
</organism>
<dbReference type="PANTHER" id="PTHR37419:SF1">
    <property type="entry name" value="SERINE_THREONINE-PROTEIN KINASE TOXIN HIPA"/>
    <property type="match status" value="1"/>
</dbReference>
<keyword evidence="2" id="KW-0808">Transferase</keyword>
<comment type="similarity">
    <text evidence="1">Belongs to the HipA Ser/Thr kinase family.</text>
</comment>
<dbReference type="EMBL" id="JACYHB010000001">
    <property type="protein sequence ID" value="MBD8077853.1"/>
    <property type="molecule type" value="Genomic_DNA"/>
</dbReference>
<evidence type="ECO:0000313" key="7">
    <source>
        <dbReference type="Proteomes" id="UP000610846"/>
    </source>
</evidence>
<comment type="caution">
    <text evidence="6">The sequence shown here is derived from an EMBL/GenBank/DDBJ whole genome shotgun (WGS) entry which is preliminary data.</text>
</comment>
<dbReference type="Pfam" id="PF13657">
    <property type="entry name" value="Couple_hipA"/>
    <property type="match status" value="1"/>
</dbReference>
<name>A0A927G6Y8_9MICO</name>
<dbReference type="AlphaFoldDB" id="A0A927G6Y8"/>
<dbReference type="InterPro" id="IPR012893">
    <property type="entry name" value="HipA-like_C"/>
</dbReference>
<dbReference type="NCBIfam" id="TIGR03071">
    <property type="entry name" value="couple_hipA"/>
    <property type="match status" value="1"/>
</dbReference>
<dbReference type="Proteomes" id="UP000610846">
    <property type="component" value="Unassembled WGS sequence"/>
</dbReference>
<dbReference type="Pfam" id="PF07804">
    <property type="entry name" value="HipA_C"/>
    <property type="match status" value="1"/>
</dbReference>
<dbReference type="RefSeq" id="WP_191827403.1">
    <property type="nucleotide sequence ID" value="NZ_JACYHB010000001.1"/>
</dbReference>
<feature type="domain" description="HipA N-terminal subdomain 1" evidence="5">
    <location>
        <begin position="5"/>
        <end position="111"/>
    </location>
</feature>
<sequence>MTPDLDAWLYGTRVADLRRLPDRATPHVELRWASAALARWGVGTRVLSHLLPTTAPADLPPHPAKVAAWLDGLLPEGRTREQMALDAGIDPDDSVAFLARYGTDTAGALVLVPHGQDPSAPDALAPERLDDAGVARLLRAAVARSGGRGRSAHLTSSLPGMEPKITLARDERGWTRPRGTAPTTHILKVARPSDSPTADLVNTEAASLDLARRVGLTTVDAFVTELDGERCIVVSRYDRVTGPGGIRRIHQEDAAQALGINTRDPERKFQHGRALPSLARIARVLRDDGTRPDPLLALTTFNLAIGNTDAHAKNVSLLRRDDGTVRLAPAYDVSMHLHHAHASRVFAMDVAGERDMDEISGEHLVTEGTSWGVPRRRASRVVARTLDDLATALGEIDRYAHPGVGRQAWRTVTERTAALRSGVDR</sequence>
<evidence type="ECO:0000256" key="1">
    <source>
        <dbReference type="ARBA" id="ARBA00010164"/>
    </source>
</evidence>
<feature type="domain" description="HipA-like C-terminal" evidence="4">
    <location>
        <begin position="156"/>
        <end position="391"/>
    </location>
</feature>
<gene>
    <name evidence="6" type="ORF">IF651_02105</name>
</gene>
<dbReference type="Gene3D" id="1.10.1070.20">
    <property type="match status" value="1"/>
</dbReference>